<dbReference type="PANTHER" id="PTHR47053">
    <property type="entry name" value="MUREIN DD-ENDOPEPTIDASE MEPH-RELATED"/>
    <property type="match status" value="1"/>
</dbReference>
<evidence type="ECO:0000256" key="3">
    <source>
        <dbReference type="ARBA" id="ARBA00022801"/>
    </source>
</evidence>
<keyword evidence="4" id="KW-0788">Thiol protease</keyword>
<dbReference type="InterPro" id="IPR000064">
    <property type="entry name" value="NLP_P60_dom"/>
</dbReference>
<evidence type="ECO:0000313" key="7">
    <source>
        <dbReference type="Proteomes" id="UP000199580"/>
    </source>
</evidence>
<evidence type="ECO:0000256" key="2">
    <source>
        <dbReference type="ARBA" id="ARBA00022670"/>
    </source>
</evidence>
<evidence type="ECO:0000313" key="6">
    <source>
        <dbReference type="EMBL" id="SDK32025.1"/>
    </source>
</evidence>
<protein>
    <submittedName>
        <fullName evidence="6">NlpC/P60 family protein</fullName>
    </submittedName>
</protein>
<feature type="domain" description="NlpC/P60" evidence="5">
    <location>
        <begin position="90"/>
        <end position="216"/>
    </location>
</feature>
<keyword evidence="7" id="KW-1185">Reference proteome</keyword>
<dbReference type="STRING" id="1128970.SAMN04487935_3095"/>
<dbReference type="GO" id="GO:0008234">
    <property type="term" value="F:cysteine-type peptidase activity"/>
    <property type="evidence" value="ECO:0007669"/>
    <property type="project" value="UniProtKB-KW"/>
</dbReference>
<proteinExistence type="inferred from homology"/>
<accession>A0A1G9AZL9</accession>
<name>A0A1G9AZL9_9FLAO</name>
<gene>
    <name evidence="6" type="ORF">SAMN04487935_3095</name>
</gene>
<dbReference type="EMBL" id="FNEZ01000005">
    <property type="protein sequence ID" value="SDK32025.1"/>
    <property type="molecule type" value="Genomic_DNA"/>
</dbReference>
<dbReference type="PROSITE" id="PS51257">
    <property type="entry name" value="PROKAR_LIPOPROTEIN"/>
    <property type="match status" value="1"/>
</dbReference>
<dbReference type="PROSITE" id="PS51935">
    <property type="entry name" value="NLPC_P60"/>
    <property type="match status" value="1"/>
</dbReference>
<dbReference type="Pfam" id="PF00877">
    <property type="entry name" value="NLPC_P60"/>
    <property type="match status" value="1"/>
</dbReference>
<keyword evidence="3" id="KW-0378">Hydrolase</keyword>
<dbReference type="Proteomes" id="UP000199580">
    <property type="component" value="Unassembled WGS sequence"/>
</dbReference>
<dbReference type="RefSeq" id="WP_245699481.1">
    <property type="nucleotide sequence ID" value="NZ_BKAI01000007.1"/>
</dbReference>
<organism evidence="6 7">
    <name type="scientific">Flavobacterium noncentrifugens</name>
    <dbReference type="NCBI Taxonomy" id="1128970"/>
    <lineage>
        <taxon>Bacteria</taxon>
        <taxon>Pseudomonadati</taxon>
        <taxon>Bacteroidota</taxon>
        <taxon>Flavobacteriia</taxon>
        <taxon>Flavobacteriales</taxon>
        <taxon>Flavobacteriaceae</taxon>
        <taxon>Flavobacterium</taxon>
    </lineage>
</organism>
<comment type="similarity">
    <text evidence="1">Belongs to the peptidase C40 family.</text>
</comment>
<dbReference type="Gene3D" id="3.90.1720.10">
    <property type="entry name" value="endopeptidase domain like (from Nostoc punctiforme)"/>
    <property type="match status" value="1"/>
</dbReference>
<keyword evidence="2" id="KW-0645">Protease</keyword>
<dbReference type="InterPro" id="IPR051202">
    <property type="entry name" value="Peptidase_C40"/>
</dbReference>
<evidence type="ECO:0000259" key="5">
    <source>
        <dbReference type="PROSITE" id="PS51935"/>
    </source>
</evidence>
<dbReference type="SUPFAM" id="SSF54001">
    <property type="entry name" value="Cysteine proteinases"/>
    <property type="match status" value="1"/>
</dbReference>
<sequence length="218" mass="24144">MKQITYLILLLIAVVSCKPTSNIITSKTEAEKRGVYKTPENRRIVAKANSTNAIPSRNIVKISEPKKTSKKAIINDKNDDDYEITAENSSYLVRQLINTASQNLGANYRSGGTTPEGFDCSGLMYSTFKKFDISLPRSSNDMAKIGTKLDNDEIQKGDLIFFKTNGKSVINHVGMVTEVSSDEIKFIHSSTQKGVIISSTKEAYYGRTFAQANRILVN</sequence>
<dbReference type="InterPro" id="IPR038765">
    <property type="entry name" value="Papain-like_cys_pep_sf"/>
</dbReference>
<reference evidence="6 7" key="1">
    <citation type="submission" date="2016-10" db="EMBL/GenBank/DDBJ databases">
        <authorList>
            <person name="de Groot N.N."/>
        </authorList>
    </citation>
    <scope>NUCLEOTIDE SEQUENCE [LARGE SCALE GENOMIC DNA]</scope>
    <source>
        <strain evidence="6 7">CGMCC 1.10076</strain>
    </source>
</reference>
<evidence type="ECO:0000256" key="1">
    <source>
        <dbReference type="ARBA" id="ARBA00007074"/>
    </source>
</evidence>
<evidence type="ECO:0000256" key="4">
    <source>
        <dbReference type="ARBA" id="ARBA00022807"/>
    </source>
</evidence>
<dbReference type="AlphaFoldDB" id="A0A1G9AZL9"/>
<dbReference type="PANTHER" id="PTHR47053:SF1">
    <property type="entry name" value="MUREIN DD-ENDOPEPTIDASE MEPH-RELATED"/>
    <property type="match status" value="1"/>
</dbReference>
<dbReference type="GO" id="GO:0006508">
    <property type="term" value="P:proteolysis"/>
    <property type="evidence" value="ECO:0007669"/>
    <property type="project" value="UniProtKB-KW"/>
</dbReference>